<dbReference type="Gene3D" id="3.40.50.300">
    <property type="entry name" value="P-loop containing nucleotide triphosphate hydrolases"/>
    <property type="match status" value="1"/>
</dbReference>
<dbReference type="InterPro" id="IPR036427">
    <property type="entry name" value="Bromodomain-like_sf"/>
</dbReference>
<feature type="region of interest" description="Disordered" evidence="4">
    <location>
        <begin position="1003"/>
        <end position="1042"/>
    </location>
</feature>
<dbReference type="CDD" id="cd18793">
    <property type="entry name" value="SF2_C_SNF"/>
    <property type="match status" value="1"/>
</dbReference>
<organism evidence="8 9">
    <name type="scientific">Vanilla planifolia</name>
    <name type="common">Vanilla</name>
    <dbReference type="NCBI Taxonomy" id="51239"/>
    <lineage>
        <taxon>Eukaryota</taxon>
        <taxon>Viridiplantae</taxon>
        <taxon>Streptophyta</taxon>
        <taxon>Embryophyta</taxon>
        <taxon>Tracheophyta</taxon>
        <taxon>Spermatophyta</taxon>
        <taxon>Magnoliopsida</taxon>
        <taxon>Liliopsida</taxon>
        <taxon>Asparagales</taxon>
        <taxon>Orchidaceae</taxon>
        <taxon>Vanilloideae</taxon>
        <taxon>Vanilleae</taxon>
        <taxon>Vanilla</taxon>
    </lineage>
</organism>
<evidence type="ECO:0000313" key="8">
    <source>
        <dbReference type="EMBL" id="KAG0457435.1"/>
    </source>
</evidence>
<dbReference type="Pfam" id="PF00271">
    <property type="entry name" value="Helicase_C"/>
    <property type="match status" value="1"/>
</dbReference>
<dbReference type="Gene3D" id="1.20.920.10">
    <property type="entry name" value="Bromodomain-like"/>
    <property type="match status" value="1"/>
</dbReference>
<dbReference type="SUPFAM" id="SSF47370">
    <property type="entry name" value="Bromodomain"/>
    <property type="match status" value="1"/>
</dbReference>
<dbReference type="EMBL" id="JADCNL010000012">
    <property type="protein sequence ID" value="KAG0457435.1"/>
    <property type="molecule type" value="Genomic_DNA"/>
</dbReference>
<sequence length="1552" mass="177849">MKQFAMTNGNDPSKNLTAKKYHGPLFDFPAFIRKYDVLGLTAINNSINLALAYDIKELLFEEGKIVLSKKRAENMKKISNLLSFNLERRRIRPDIVLRLQIEEKKLRLLDIQASLRDAVDEQQQEIMAMPDRPYRKFVRQCERQRTELLRHVQQLQKATREKQLKSIFLWRKKLLETHWSIRDARTTRNRGVAKYHEKMLREFSKRKDDDHNKRMEALKNNDVDRYREMLLEQQTSITGDGAQRYAVLSSFLSQTEEYLHKLGAKITTTKKQQDLEEAANAAANAARSQGLSEEEVKAVAACAREEVMIRNTFSEMNAPRDRSSVNKYYNLAHAVNERVVRQPSMLRAGTLRDYQLVGLQWMLSLYNNKLNGILADEMGLGKTVQVMALIAYLMEFKGNYGPHLIIVPNAVLVNWKSELHNWLPSVSCIFYVGIKEERSRLFSHEVCAMKFNVLVTTYEFVMYDRSKLSRLDWKYIIIDEAQRMKDRESVLARDLDRYRCQRRLLLTGTPLQNDLKELWSLLNLLLPEVFDNRKAFHDWFSKPFQKDGSSHSPEEDDWLETEKKVIVIHRLHQILEPFMLRRRVEDVEGSLPAKVSVVLRCRMSAMQGAIYDWIKSTGTIRVDPEDELRRSERNPKYQIKMYKNLNNKCMELRKACNHPLLNYPYFSAYSKDFLVRSCGKLWILDRILLKLQRAGHRVLLFSTMTKLLDILEEYLQWRRLIYRRIDGTTSLEDRESAIVDFNSPYSDCFIFLLSIRAAGRGLNLQSADTVVIYDPDPNPQNEEQAVARAHRIGQTREVKVIYMEAVVDKISSYQKEDELRNGGSGDSEDDLAGKDRYIGSVESLIRNQIQQYKIDMADEVINAGRFDQRTTHEERRMTLETLLHDEERYQETVHDVPSLQQVNRMIARSEEEVELFDQMDEELNWTGELMKHTQVPKWLRVGSKELNAVVSSLSKKPSKNILSSVVDFESSVMTSGLSSGKAERKRGQTRSLTAHKYSSYIEFDEDDGEGSDASSEEGNVFSSREEDRGIGEVEEEDLSGAGDQQAISNQLLEDEGTGCDGDGYEYSHAVEGRRHIYMSEEAGSIGSSFGNRRGQQPAVTSTLNKFGSLTELAARPGVLVTKSDELEEGEIAVSGDSHVDIQQSGSWNHEHDDCQGEQDEKLSRTDTAIGEPGGFFPKKQDTSPSLLKKMNSFPTRGVPVINTQKSGGSKYLPDFSEDAVDCSRESWTCHANANSIGHARTKMSDSMQRKCKNVINKLQRRIDKEGCLIAPVIYDIWKTNDPSNLANKFSKMNNPFDLLRIDQRIENLEYEGVADFIEDVQSLLKNVVHYCKYSQEVKYEARKLHDIFFDIMKIAFPESDFREAKMQLTFSSPSQGGMLPRQGMKPCNLNLSKQPKVFESERDHSPPKPMTRTPTPKPMHGPRDPDHSWLNASKFEKESKQTPRNRIEPDGSLYRSLLTHPGDLVICKKKRKDRDKSMTKARMGPLSPVSQGRASPFSPRTTVQAGLGSPVGTIRGGPLSPARKVLAHPTQNSVGWIHSAMEEVQWARPVKG</sequence>
<dbReference type="Gene3D" id="1.20.5.170">
    <property type="match status" value="1"/>
</dbReference>
<dbReference type="Pfam" id="PF00176">
    <property type="entry name" value="SNF2-rel_dom"/>
    <property type="match status" value="1"/>
</dbReference>
<dbReference type="InterPro" id="IPR000330">
    <property type="entry name" value="SNF2_N"/>
</dbReference>
<evidence type="ECO:0000259" key="5">
    <source>
        <dbReference type="PROSITE" id="PS50014"/>
    </source>
</evidence>
<keyword evidence="9" id="KW-1185">Reference proteome</keyword>
<name>A0A835UDS3_VANPL</name>
<feature type="region of interest" description="Disordered" evidence="4">
    <location>
        <begin position="1435"/>
        <end position="1454"/>
    </location>
</feature>
<evidence type="ECO:0000256" key="1">
    <source>
        <dbReference type="ARBA" id="ARBA00022801"/>
    </source>
</evidence>
<dbReference type="Proteomes" id="UP000636800">
    <property type="component" value="Chromosome 12"/>
</dbReference>
<gene>
    <name evidence="8" type="ORF">HPP92_022592</name>
</gene>
<proteinExistence type="predicted"/>
<keyword evidence="2 3" id="KW-0103">Bromodomain</keyword>
<feature type="compositionally biased region" description="Basic and acidic residues" evidence="4">
    <location>
        <begin position="1435"/>
        <end position="1449"/>
    </location>
</feature>
<dbReference type="Gene3D" id="3.40.50.10810">
    <property type="entry name" value="Tandem AAA-ATPase domain"/>
    <property type="match status" value="1"/>
</dbReference>
<feature type="compositionally biased region" description="Polar residues" evidence="4">
    <location>
        <begin position="1488"/>
        <end position="1504"/>
    </location>
</feature>
<keyword evidence="1" id="KW-0378">Hydrolase</keyword>
<evidence type="ECO:0000313" key="9">
    <source>
        <dbReference type="Proteomes" id="UP000636800"/>
    </source>
</evidence>
<evidence type="ECO:0008006" key="10">
    <source>
        <dbReference type="Google" id="ProtNLM"/>
    </source>
</evidence>
<dbReference type="InterPro" id="IPR027417">
    <property type="entry name" value="P-loop_NTPase"/>
</dbReference>
<dbReference type="Pfam" id="PF00439">
    <property type="entry name" value="Bromodomain"/>
    <property type="match status" value="1"/>
</dbReference>
<dbReference type="InterPro" id="IPR001487">
    <property type="entry name" value="Bromodomain"/>
</dbReference>
<dbReference type="PROSITE" id="PS51194">
    <property type="entry name" value="HELICASE_CTER"/>
    <property type="match status" value="1"/>
</dbReference>
<feature type="domain" description="Helicase C-terminal" evidence="7">
    <location>
        <begin position="683"/>
        <end position="860"/>
    </location>
</feature>
<accession>A0A835UDS3</accession>
<dbReference type="SUPFAM" id="SSF52540">
    <property type="entry name" value="P-loop containing nucleoside triphosphate hydrolases"/>
    <property type="match status" value="2"/>
</dbReference>
<feature type="domain" description="Helicase ATP-binding" evidence="6">
    <location>
        <begin position="363"/>
        <end position="528"/>
    </location>
</feature>
<evidence type="ECO:0000256" key="2">
    <source>
        <dbReference type="ARBA" id="ARBA00023117"/>
    </source>
</evidence>
<evidence type="ECO:0000259" key="6">
    <source>
        <dbReference type="PROSITE" id="PS51192"/>
    </source>
</evidence>
<dbReference type="SMART" id="SM00487">
    <property type="entry name" value="DEXDc"/>
    <property type="match status" value="1"/>
</dbReference>
<feature type="domain" description="Bromo" evidence="5">
    <location>
        <begin position="1281"/>
        <end position="1338"/>
    </location>
</feature>
<feature type="region of interest" description="Disordered" evidence="4">
    <location>
        <begin position="1470"/>
        <end position="1516"/>
    </location>
</feature>
<reference evidence="8 9" key="1">
    <citation type="journal article" date="2020" name="Nat. Food">
        <title>A phased Vanilla planifolia genome enables genetic improvement of flavour and production.</title>
        <authorList>
            <person name="Hasing T."/>
            <person name="Tang H."/>
            <person name="Brym M."/>
            <person name="Khazi F."/>
            <person name="Huang T."/>
            <person name="Chambers A.H."/>
        </authorList>
    </citation>
    <scope>NUCLEOTIDE SEQUENCE [LARGE SCALE GENOMIC DNA]</scope>
    <source>
        <tissue evidence="8">Leaf</tissue>
    </source>
</reference>
<dbReference type="SMART" id="SM00297">
    <property type="entry name" value="BROMO"/>
    <property type="match status" value="1"/>
</dbReference>
<dbReference type="PANTHER" id="PTHR10799">
    <property type="entry name" value="SNF2/RAD54 HELICASE FAMILY"/>
    <property type="match status" value="1"/>
</dbReference>
<comment type="caution">
    <text evidence="8">The sequence shown here is derived from an EMBL/GenBank/DDBJ whole genome shotgun (WGS) entry which is preliminary data.</text>
</comment>
<dbReference type="SMART" id="SM00490">
    <property type="entry name" value="HELICc"/>
    <property type="match status" value="1"/>
</dbReference>
<dbReference type="InterPro" id="IPR038718">
    <property type="entry name" value="SNF2-like_sf"/>
</dbReference>
<dbReference type="InterPro" id="IPR049730">
    <property type="entry name" value="SNF2/RAD54-like_C"/>
</dbReference>
<evidence type="ECO:0000256" key="4">
    <source>
        <dbReference type="SAM" id="MobiDB-lite"/>
    </source>
</evidence>
<dbReference type="FunFam" id="3.40.50.300:FF:000762">
    <property type="entry name" value="ATP-dependent helicase BRM"/>
    <property type="match status" value="1"/>
</dbReference>
<evidence type="ECO:0000256" key="3">
    <source>
        <dbReference type="PROSITE-ProRule" id="PRU00035"/>
    </source>
</evidence>
<feature type="region of interest" description="Disordered" evidence="4">
    <location>
        <begin position="1398"/>
        <end position="1430"/>
    </location>
</feature>
<dbReference type="PROSITE" id="PS51192">
    <property type="entry name" value="HELICASE_ATP_BIND_1"/>
    <property type="match status" value="1"/>
</dbReference>
<dbReference type="InterPro" id="IPR001650">
    <property type="entry name" value="Helicase_C-like"/>
</dbReference>
<dbReference type="InterPro" id="IPR014001">
    <property type="entry name" value="Helicase_ATP-bd"/>
</dbReference>
<dbReference type="GO" id="GO:0016787">
    <property type="term" value="F:hydrolase activity"/>
    <property type="evidence" value="ECO:0007669"/>
    <property type="project" value="UniProtKB-KW"/>
</dbReference>
<protein>
    <recommendedName>
        <fullName evidence="10">ATP-dependent helicase BRM</fullName>
    </recommendedName>
</protein>
<evidence type="ECO:0000259" key="7">
    <source>
        <dbReference type="PROSITE" id="PS51194"/>
    </source>
</evidence>
<dbReference type="FunFam" id="3.40.50.10810:FF:000017">
    <property type="entry name" value="ATP-dependent helicase BRM"/>
    <property type="match status" value="1"/>
</dbReference>
<dbReference type="GO" id="GO:0005524">
    <property type="term" value="F:ATP binding"/>
    <property type="evidence" value="ECO:0007669"/>
    <property type="project" value="InterPro"/>
</dbReference>
<dbReference type="PROSITE" id="PS50014">
    <property type="entry name" value="BROMODOMAIN_2"/>
    <property type="match status" value="1"/>
</dbReference>